<keyword evidence="6 8" id="KW-1133">Transmembrane helix</keyword>
<keyword evidence="10" id="KW-1185">Reference proteome</keyword>
<comment type="subcellular location">
    <subcellularLocation>
        <location evidence="1 8">Cell membrane</location>
        <topology evidence="1 8">Multi-pass membrane protein</topology>
    </subcellularLocation>
</comment>
<evidence type="ECO:0000313" key="10">
    <source>
        <dbReference type="Proteomes" id="UP000242133"/>
    </source>
</evidence>
<accession>A0A2P8EVX2</accession>
<dbReference type="InterPro" id="IPR052017">
    <property type="entry name" value="TSUP"/>
</dbReference>
<keyword evidence="3" id="KW-0813">Transport</keyword>
<evidence type="ECO:0000256" key="2">
    <source>
        <dbReference type="ARBA" id="ARBA00009142"/>
    </source>
</evidence>
<feature type="transmembrane region" description="Helical" evidence="8">
    <location>
        <begin position="109"/>
        <end position="125"/>
    </location>
</feature>
<evidence type="ECO:0000256" key="6">
    <source>
        <dbReference type="ARBA" id="ARBA00022989"/>
    </source>
</evidence>
<dbReference type="Proteomes" id="UP000242133">
    <property type="component" value="Unassembled WGS sequence"/>
</dbReference>
<dbReference type="GO" id="GO:0005886">
    <property type="term" value="C:plasma membrane"/>
    <property type="evidence" value="ECO:0007669"/>
    <property type="project" value="UniProtKB-SubCell"/>
</dbReference>
<comment type="caution">
    <text evidence="9">The sequence shown here is derived from an EMBL/GenBank/DDBJ whole genome shotgun (WGS) entry which is preliminary data.</text>
</comment>
<evidence type="ECO:0000256" key="1">
    <source>
        <dbReference type="ARBA" id="ARBA00004651"/>
    </source>
</evidence>
<evidence type="ECO:0000256" key="5">
    <source>
        <dbReference type="ARBA" id="ARBA00022692"/>
    </source>
</evidence>
<feature type="transmembrane region" description="Helical" evidence="8">
    <location>
        <begin position="20"/>
        <end position="46"/>
    </location>
</feature>
<evidence type="ECO:0000256" key="4">
    <source>
        <dbReference type="ARBA" id="ARBA00022475"/>
    </source>
</evidence>
<dbReference type="OrthoDB" id="6197550at2"/>
<feature type="transmembrane region" description="Helical" evidence="8">
    <location>
        <begin position="83"/>
        <end position="103"/>
    </location>
</feature>
<keyword evidence="4 8" id="KW-1003">Cell membrane</keyword>
<reference evidence="9 10" key="1">
    <citation type="submission" date="2018-03" db="EMBL/GenBank/DDBJ databases">
        <title>Genomic Encyclopedia of Archaeal and Bacterial Type Strains, Phase II (KMG-II): from individual species to whole genera.</title>
        <authorList>
            <person name="Goeker M."/>
        </authorList>
    </citation>
    <scope>NUCLEOTIDE SEQUENCE [LARGE SCALE GENOMIC DNA]</scope>
    <source>
        <strain evidence="9 10">DSM 17586</strain>
    </source>
</reference>
<feature type="transmembrane region" description="Helical" evidence="8">
    <location>
        <begin position="201"/>
        <end position="222"/>
    </location>
</feature>
<evidence type="ECO:0000313" key="9">
    <source>
        <dbReference type="EMBL" id="PSL13609.1"/>
    </source>
</evidence>
<dbReference type="Pfam" id="PF01925">
    <property type="entry name" value="TauE"/>
    <property type="match status" value="1"/>
</dbReference>
<evidence type="ECO:0000256" key="7">
    <source>
        <dbReference type="ARBA" id="ARBA00023136"/>
    </source>
</evidence>
<proteinExistence type="inferred from homology"/>
<comment type="similarity">
    <text evidence="2 8">Belongs to the 4-toluene sulfonate uptake permease (TSUP) (TC 2.A.102) family.</text>
</comment>
<dbReference type="EMBL" id="PYGI01000011">
    <property type="protein sequence ID" value="PSL13609.1"/>
    <property type="molecule type" value="Genomic_DNA"/>
</dbReference>
<sequence length="260" mass="27863">MFAPSVVLLPADLLLPDALWLVLTAGLTSLMTATLGIGGGVLLLVVMAQLVPIAALIPVHGLVQLGSNGNRALMTRRHIDWSLCRRFLFGGLLGALLASLVVVQLPLELIQLAVGGFILWMVWGAKPAAKTLTPIKTLLAGGLTTFLSMFVGATGPLVAAFVHRHSHDKMQTVATFATAMTGQHLLKGVVFSVVGFSFVDWLPLIAAMILSGMLGTWIGLNLLHRVSSVWFNRLFRVVVTLLALRLLWQAGELLLPRLLG</sequence>
<protein>
    <recommendedName>
        <fullName evidence="8">Probable membrane transporter protein</fullName>
    </recommendedName>
</protein>
<dbReference type="RefSeq" id="WP_106591759.1">
    <property type="nucleotide sequence ID" value="NZ_PYGI01000011.1"/>
</dbReference>
<keyword evidence="5 8" id="KW-0812">Transmembrane</keyword>
<dbReference type="AlphaFoldDB" id="A0A2P8EVX2"/>
<dbReference type="InterPro" id="IPR002781">
    <property type="entry name" value="TM_pro_TauE-like"/>
</dbReference>
<evidence type="ECO:0000256" key="8">
    <source>
        <dbReference type="RuleBase" id="RU363041"/>
    </source>
</evidence>
<dbReference type="PANTHER" id="PTHR30269">
    <property type="entry name" value="TRANSMEMBRANE PROTEIN YFCA"/>
    <property type="match status" value="1"/>
</dbReference>
<organism evidence="9 10">
    <name type="scientific">Marinobacterium halophilum</name>
    <dbReference type="NCBI Taxonomy" id="267374"/>
    <lineage>
        <taxon>Bacteria</taxon>
        <taxon>Pseudomonadati</taxon>
        <taxon>Pseudomonadota</taxon>
        <taxon>Gammaproteobacteria</taxon>
        <taxon>Oceanospirillales</taxon>
        <taxon>Oceanospirillaceae</taxon>
        <taxon>Marinobacterium</taxon>
    </lineage>
</organism>
<name>A0A2P8EVX2_9GAMM</name>
<keyword evidence="7 8" id="KW-0472">Membrane</keyword>
<evidence type="ECO:0000256" key="3">
    <source>
        <dbReference type="ARBA" id="ARBA00022448"/>
    </source>
</evidence>
<feature type="transmembrane region" description="Helical" evidence="8">
    <location>
        <begin position="137"/>
        <end position="162"/>
    </location>
</feature>
<dbReference type="PANTHER" id="PTHR30269:SF37">
    <property type="entry name" value="MEMBRANE TRANSPORTER PROTEIN"/>
    <property type="match status" value="1"/>
</dbReference>
<gene>
    <name evidence="9" type="ORF">CLV44_11115</name>
</gene>